<reference evidence="1" key="1">
    <citation type="journal article" date="2019" name="Sci. Rep.">
        <title>Draft genome of Tanacetum cinerariifolium, the natural source of mosquito coil.</title>
        <authorList>
            <person name="Yamashiro T."/>
            <person name="Shiraishi A."/>
            <person name="Satake H."/>
            <person name="Nakayama K."/>
        </authorList>
    </citation>
    <scope>NUCLEOTIDE SEQUENCE</scope>
</reference>
<evidence type="ECO:0000313" key="1">
    <source>
        <dbReference type="EMBL" id="GEU75700.1"/>
    </source>
</evidence>
<protein>
    <submittedName>
        <fullName evidence="1">Uncharacterized protein</fullName>
    </submittedName>
</protein>
<dbReference type="EMBL" id="BKCJ010007133">
    <property type="protein sequence ID" value="GEU75700.1"/>
    <property type="molecule type" value="Genomic_DNA"/>
</dbReference>
<organism evidence="1">
    <name type="scientific">Tanacetum cinerariifolium</name>
    <name type="common">Dalmatian daisy</name>
    <name type="synonym">Chrysanthemum cinerariifolium</name>
    <dbReference type="NCBI Taxonomy" id="118510"/>
    <lineage>
        <taxon>Eukaryota</taxon>
        <taxon>Viridiplantae</taxon>
        <taxon>Streptophyta</taxon>
        <taxon>Embryophyta</taxon>
        <taxon>Tracheophyta</taxon>
        <taxon>Spermatophyta</taxon>
        <taxon>Magnoliopsida</taxon>
        <taxon>eudicotyledons</taxon>
        <taxon>Gunneridae</taxon>
        <taxon>Pentapetalae</taxon>
        <taxon>asterids</taxon>
        <taxon>campanulids</taxon>
        <taxon>Asterales</taxon>
        <taxon>Asteraceae</taxon>
        <taxon>Asteroideae</taxon>
        <taxon>Anthemideae</taxon>
        <taxon>Anthemidinae</taxon>
        <taxon>Tanacetum</taxon>
    </lineage>
</organism>
<sequence>MITEMLRSRFLNDGEGDSSEFMLLAYNGNNAGDGEIVDQQINNDVGNGVLDQDLDENPVINQAKRLGLSPPPELATFGLTAEEKKRKRTELIKEVFVTENVKVDGMDRNLIPPPRIMPIQGLVLNEPESGIFFMNMNTNIEARSDYIKAREIVEKNLDNKEYAEVLRRVRGGNTLTIISPFEEEQSKLKDCSLKKAGNLTNVYGGINIGLS</sequence>
<dbReference type="AlphaFoldDB" id="A0A6L2MPM9"/>
<comment type="caution">
    <text evidence="1">The sequence shown here is derived from an EMBL/GenBank/DDBJ whole genome shotgun (WGS) entry which is preliminary data.</text>
</comment>
<accession>A0A6L2MPM9</accession>
<proteinExistence type="predicted"/>
<name>A0A6L2MPM9_TANCI</name>
<gene>
    <name evidence="1" type="ORF">Tci_047678</name>
</gene>